<proteinExistence type="predicted"/>
<evidence type="ECO:0000313" key="2">
    <source>
        <dbReference type="Proteomes" id="UP000273982"/>
    </source>
</evidence>
<protein>
    <submittedName>
        <fullName evidence="1">Uncharacterized protein</fullName>
    </submittedName>
</protein>
<dbReference type="AlphaFoldDB" id="A0A3G8M7F9"/>
<organism evidence="1 2">
    <name type="scientific">Methylocystis rosea</name>
    <dbReference type="NCBI Taxonomy" id="173366"/>
    <lineage>
        <taxon>Bacteria</taxon>
        <taxon>Pseudomonadati</taxon>
        <taxon>Pseudomonadota</taxon>
        <taxon>Alphaproteobacteria</taxon>
        <taxon>Hyphomicrobiales</taxon>
        <taxon>Methylocystaceae</taxon>
        <taxon>Methylocystis</taxon>
    </lineage>
</organism>
<gene>
    <name evidence="1" type="ORF">EHO51_14940</name>
</gene>
<name>A0A3G8M7F9_9HYPH</name>
<sequence length="112" mass="11614">MTTAPTVGFRAELSCSALSRCLLSLWSRSRRPRSWVSLARCSEGFASDFTADILAATIIIMRAAITRVIADAYVSRTVAVMAAGAGVAMEAAVLAAADSSAKADFNAGRVAA</sequence>
<dbReference type="Proteomes" id="UP000273982">
    <property type="component" value="Chromosome"/>
</dbReference>
<accession>A0A3G8M7F9</accession>
<dbReference type="RefSeq" id="WP_124739554.1">
    <property type="nucleotide sequence ID" value="NZ_CP034086.1"/>
</dbReference>
<reference evidence="1 2" key="1">
    <citation type="submission" date="2018-11" db="EMBL/GenBank/DDBJ databases">
        <title>Genome squencing of methanotrophic bacteria isolated from alkaline groundwater in Korea.</title>
        <authorList>
            <person name="Nguyen L.N."/>
        </authorList>
    </citation>
    <scope>NUCLEOTIDE SEQUENCE [LARGE SCALE GENOMIC DNA]</scope>
    <source>
        <strain evidence="1 2">GW6</strain>
    </source>
</reference>
<dbReference type="KEGG" id="mros:EHO51_14940"/>
<dbReference type="EMBL" id="CP034086">
    <property type="protein sequence ID" value="AZG77923.1"/>
    <property type="molecule type" value="Genomic_DNA"/>
</dbReference>
<evidence type="ECO:0000313" key="1">
    <source>
        <dbReference type="EMBL" id="AZG77923.1"/>
    </source>
</evidence>